<comment type="catalytic activity">
    <reaction evidence="13">
        <text>GMP + diphosphate = guanine + 5-phospho-alpha-D-ribose 1-diphosphate</text>
        <dbReference type="Rhea" id="RHEA:25424"/>
        <dbReference type="ChEBI" id="CHEBI:16235"/>
        <dbReference type="ChEBI" id="CHEBI:33019"/>
        <dbReference type="ChEBI" id="CHEBI:58017"/>
        <dbReference type="ChEBI" id="CHEBI:58115"/>
        <dbReference type="EC" id="2.4.2.8"/>
    </reaction>
    <physiologicalReaction direction="right-to-left" evidence="13">
        <dbReference type="Rhea" id="RHEA:25426"/>
    </physiologicalReaction>
</comment>
<evidence type="ECO:0000256" key="9">
    <source>
        <dbReference type="ARBA" id="ARBA00022723"/>
    </source>
</evidence>
<evidence type="ECO:0000256" key="5">
    <source>
        <dbReference type="ARBA" id="ARBA00011895"/>
    </source>
</evidence>
<dbReference type="EC" id="2.4.2.8" evidence="5 15"/>
<dbReference type="GO" id="GO:0046100">
    <property type="term" value="P:hypoxanthine metabolic process"/>
    <property type="evidence" value="ECO:0007669"/>
    <property type="project" value="TreeGrafter"/>
</dbReference>
<reference evidence="17 18" key="1">
    <citation type="journal article" date="2019" name="PLoS Negl. Trop. Dis.">
        <title>Revisiting the worldwide diversity of Leptospira species in the environment.</title>
        <authorList>
            <person name="Vincent A.T."/>
            <person name="Schiettekatte O."/>
            <person name="Bourhy P."/>
            <person name="Veyrier F.J."/>
            <person name="Picardeau M."/>
        </authorList>
    </citation>
    <scope>NUCLEOTIDE SEQUENCE [LARGE SCALE GENOMIC DNA]</scope>
    <source>
        <strain evidence="17 18">201702444</strain>
    </source>
</reference>
<dbReference type="Gene3D" id="3.40.50.2020">
    <property type="match status" value="1"/>
</dbReference>
<evidence type="ECO:0000256" key="13">
    <source>
        <dbReference type="ARBA" id="ARBA00048811"/>
    </source>
</evidence>
<accession>A0A5F2BVF9</accession>
<dbReference type="GO" id="GO:0000287">
    <property type="term" value="F:magnesium ion binding"/>
    <property type="evidence" value="ECO:0007669"/>
    <property type="project" value="TreeGrafter"/>
</dbReference>
<evidence type="ECO:0000256" key="11">
    <source>
        <dbReference type="ARBA" id="ARBA00022741"/>
    </source>
</evidence>
<dbReference type="GO" id="GO:0000166">
    <property type="term" value="F:nucleotide binding"/>
    <property type="evidence" value="ECO:0007669"/>
    <property type="project" value="UniProtKB-KW"/>
</dbReference>
<dbReference type="UniPathway" id="UPA00591">
    <property type="reaction ID" value="UER00648"/>
</dbReference>
<evidence type="ECO:0000256" key="7">
    <source>
        <dbReference type="ARBA" id="ARBA00022676"/>
    </source>
</evidence>
<dbReference type="CDD" id="cd06223">
    <property type="entry name" value="PRTases_typeI"/>
    <property type="match status" value="1"/>
</dbReference>
<protein>
    <recommendedName>
        <fullName evidence="5 15">Hypoxanthine phosphoribosyltransferase</fullName>
        <ecNumber evidence="5 15">2.4.2.8</ecNumber>
    </recommendedName>
</protein>
<dbReference type="FunFam" id="3.40.50.2020:FF:000006">
    <property type="entry name" value="Hypoxanthine phosphoribosyltransferase"/>
    <property type="match status" value="1"/>
</dbReference>
<dbReference type="NCBIfam" id="TIGR01203">
    <property type="entry name" value="HGPRTase"/>
    <property type="match status" value="1"/>
</dbReference>
<evidence type="ECO:0000256" key="4">
    <source>
        <dbReference type="ARBA" id="ARBA00008391"/>
    </source>
</evidence>
<comment type="caution">
    <text evidence="17">The sequence shown here is derived from an EMBL/GenBank/DDBJ whole genome shotgun (WGS) entry which is preliminary data.</text>
</comment>
<evidence type="ECO:0000256" key="2">
    <source>
        <dbReference type="ARBA" id="ARBA00004496"/>
    </source>
</evidence>
<keyword evidence="9 15" id="KW-0479">Metal-binding</keyword>
<comment type="subcellular location">
    <subcellularLocation>
        <location evidence="2 15">Cytoplasm</location>
    </subcellularLocation>
</comment>
<evidence type="ECO:0000256" key="1">
    <source>
        <dbReference type="ARBA" id="ARBA00001946"/>
    </source>
</evidence>
<dbReference type="Pfam" id="PF00156">
    <property type="entry name" value="Pribosyltran"/>
    <property type="match status" value="1"/>
</dbReference>
<dbReference type="GO" id="GO:0006178">
    <property type="term" value="P:guanine salvage"/>
    <property type="evidence" value="ECO:0007669"/>
    <property type="project" value="TreeGrafter"/>
</dbReference>
<keyword evidence="11 15" id="KW-0547">Nucleotide-binding</keyword>
<evidence type="ECO:0000256" key="8">
    <source>
        <dbReference type="ARBA" id="ARBA00022679"/>
    </source>
</evidence>
<dbReference type="InterPro" id="IPR005904">
    <property type="entry name" value="Hxn_phspho_trans"/>
</dbReference>
<evidence type="ECO:0000256" key="15">
    <source>
        <dbReference type="RuleBase" id="RU364099"/>
    </source>
</evidence>
<dbReference type="GO" id="GO:0032264">
    <property type="term" value="P:IMP salvage"/>
    <property type="evidence" value="ECO:0007669"/>
    <property type="project" value="UniProtKB-UniPathway"/>
</dbReference>
<dbReference type="GO" id="GO:0004422">
    <property type="term" value="F:hypoxanthine phosphoribosyltransferase activity"/>
    <property type="evidence" value="ECO:0007669"/>
    <property type="project" value="InterPro"/>
</dbReference>
<dbReference type="InterPro" id="IPR029057">
    <property type="entry name" value="PRTase-like"/>
</dbReference>
<dbReference type="GO" id="GO:0032263">
    <property type="term" value="P:GMP salvage"/>
    <property type="evidence" value="ECO:0007669"/>
    <property type="project" value="TreeGrafter"/>
</dbReference>
<dbReference type="GO" id="GO:0052657">
    <property type="term" value="F:guanine phosphoribosyltransferase activity"/>
    <property type="evidence" value="ECO:0007669"/>
    <property type="project" value="UniProtKB-ARBA"/>
</dbReference>
<dbReference type="Proteomes" id="UP000298429">
    <property type="component" value="Unassembled WGS sequence"/>
</dbReference>
<feature type="domain" description="Phosphoribosyltransferase" evidence="16">
    <location>
        <begin position="16"/>
        <end position="161"/>
    </location>
</feature>
<keyword evidence="10 15" id="KW-0660">Purine salvage</keyword>
<proteinExistence type="inferred from homology"/>
<dbReference type="PANTHER" id="PTHR43340">
    <property type="entry name" value="HYPOXANTHINE-GUANINE PHOSPHORIBOSYLTRANSFERASE"/>
    <property type="match status" value="1"/>
</dbReference>
<comment type="similarity">
    <text evidence="4 15">Belongs to the purine/pyrimidine phosphoribosyltransferase family.</text>
</comment>
<keyword evidence="8 15" id="KW-0808">Transferase</keyword>
<keyword evidence="12 15" id="KW-0460">Magnesium</keyword>
<organism evidence="17 18">
    <name type="scientific">Leptospira barantonii</name>
    <dbReference type="NCBI Taxonomy" id="2023184"/>
    <lineage>
        <taxon>Bacteria</taxon>
        <taxon>Pseudomonadati</taxon>
        <taxon>Spirochaetota</taxon>
        <taxon>Spirochaetia</taxon>
        <taxon>Leptospirales</taxon>
        <taxon>Leptospiraceae</taxon>
        <taxon>Leptospira</taxon>
    </lineage>
</organism>
<dbReference type="InterPro" id="IPR000836">
    <property type="entry name" value="PRTase_dom"/>
</dbReference>
<dbReference type="EMBL" id="RQGN01000017">
    <property type="protein sequence ID" value="TGM08410.1"/>
    <property type="molecule type" value="Genomic_DNA"/>
</dbReference>
<comment type="catalytic activity">
    <reaction evidence="14">
        <text>IMP + diphosphate = hypoxanthine + 5-phospho-alpha-D-ribose 1-diphosphate</text>
        <dbReference type="Rhea" id="RHEA:17973"/>
        <dbReference type="ChEBI" id="CHEBI:17368"/>
        <dbReference type="ChEBI" id="CHEBI:33019"/>
        <dbReference type="ChEBI" id="CHEBI:58017"/>
        <dbReference type="ChEBI" id="CHEBI:58053"/>
        <dbReference type="EC" id="2.4.2.8"/>
    </reaction>
    <physiologicalReaction direction="right-to-left" evidence="14">
        <dbReference type="Rhea" id="RHEA:17975"/>
    </physiologicalReaction>
</comment>
<evidence type="ECO:0000259" key="16">
    <source>
        <dbReference type="Pfam" id="PF00156"/>
    </source>
</evidence>
<dbReference type="GO" id="GO:0005829">
    <property type="term" value="C:cytosol"/>
    <property type="evidence" value="ECO:0007669"/>
    <property type="project" value="TreeGrafter"/>
</dbReference>
<dbReference type="AlphaFoldDB" id="A0A5F2BVF9"/>
<evidence type="ECO:0000256" key="3">
    <source>
        <dbReference type="ARBA" id="ARBA00004669"/>
    </source>
</evidence>
<dbReference type="RefSeq" id="WP_135669810.1">
    <property type="nucleotide sequence ID" value="NZ_RQGN01000017.1"/>
</dbReference>
<comment type="cofactor">
    <cofactor evidence="1 15">
        <name>Mg(2+)</name>
        <dbReference type="ChEBI" id="CHEBI:18420"/>
    </cofactor>
</comment>
<keyword evidence="6 15" id="KW-0963">Cytoplasm</keyword>
<keyword evidence="7 15" id="KW-0328">Glycosyltransferase</keyword>
<dbReference type="SUPFAM" id="SSF53271">
    <property type="entry name" value="PRTase-like"/>
    <property type="match status" value="1"/>
</dbReference>
<dbReference type="GO" id="GO:0006166">
    <property type="term" value="P:purine ribonucleoside salvage"/>
    <property type="evidence" value="ECO:0007669"/>
    <property type="project" value="UniProtKB-KW"/>
</dbReference>
<name>A0A5F2BVF9_9LEPT</name>
<dbReference type="InterPro" id="IPR050408">
    <property type="entry name" value="HGPRT"/>
</dbReference>
<evidence type="ECO:0000256" key="12">
    <source>
        <dbReference type="ARBA" id="ARBA00022842"/>
    </source>
</evidence>
<evidence type="ECO:0000313" key="17">
    <source>
        <dbReference type="EMBL" id="TGM08410.1"/>
    </source>
</evidence>
<dbReference type="PANTHER" id="PTHR43340:SF1">
    <property type="entry name" value="HYPOXANTHINE PHOSPHORIBOSYLTRANSFERASE"/>
    <property type="match status" value="1"/>
</dbReference>
<comment type="pathway">
    <text evidence="3 15">Purine metabolism; IMP biosynthesis via salvage pathway; IMP from hypoxanthine: step 1/1.</text>
</comment>
<evidence type="ECO:0000256" key="6">
    <source>
        <dbReference type="ARBA" id="ARBA00022490"/>
    </source>
</evidence>
<sequence length="181" mass="20753">MNKIVSDILHPRFTQEEISQKVKSLASEISKDYKKLNPVLICVLKGGVYFFTDLTRAIPFSVEIDFVQAKSYSGTVSMGKIDLLKDINTDLSDRHVILVEDILDTGFTLQYLVRHIFTRNPASLEIVTLLLKERKNILEFPVKYVGWRIPDEFVVGYGLDFDGKYRNLPDIHVLEPGEYNV</sequence>
<dbReference type="OrthoDB" id="9802824at2"/>
<evidence type="ECO:0000313" key="18">
    <source>
        <dbReference type="Proteomes" id="UP000298429"/>
    </source>
</evidence>
<gene>
    <name evidence="17" type="primary">hpt</name>
    <name evidence="17" type="ORF">EHQ76_03450</name>
</gene>
<evidence type="ECO:0000256" key="10">
    <source>
        <dbReference type="ARBA" id="ARBA00022726"/>
    </source>
</evidence>
<evidence type="ECO:0000256" key="14">
    <source>
        <dbReference type="ARBA" id="ARBA00049402"/>
    </source>
</evidence>